<feature type="region of interest" description="Disordered" evidence="2">
    <location>
        <begin position="133"/>
        <end position="152"/>
    </location>
</feature>
<dbReference type="GO" id="GO:0001578">
    <property type="term" value="P:microtubule bundle formation"/>
    <property type="evidence" value="ECO:0007669"/>
    <property type="project" value="TreeGrafter"/>
</dbReference>
<dbReference type="Gene3D" id="1.10.238.10">
    <property type="entry name" value="EF-hand"/>
    <property type="match status" value="1"/>
</dbReference>
<sequence>MPPATLPTNASIDASLRYIFVSYCSIGDVTNVEHLGSARFSKLVRDAGLLGPLLTSTDVDIVFVRASQSVAGRQRTSRVGGGAPSTKKTLTYGLFLAALSDLANKRATARSGNSSEHALVLLLLEHMLPLAARGPPGGSSAHGAAPTDRADGGAIGEEELLSRAAVLEAIFAHYSSSVRLAPAEAETEAAPFWQTLGRERASLVAQGVRAAPDDEPALAAMRPNEPQARGSAAVMDLAAWQRFGAHFDICPTLLSKAELMRLFQAEAARAPPQALLTFPQFAHALGATAAAAFPPPLGVKSFDDGGAKSVRDLLVTMKVDQAKALAERLALTGRKVCGCQMASDEL</sequence>
<organism evidence="3 4">
    <name type="scientific">Chrysochromulina tobinii</name>
    <dbReference type="NCBI Taxonomy" id="1460289"/>
    <lineage>
        <taxon>Eukaryota</taxon>
        <taxon>Haptista</taxon>
        <taxon>Haptophyta</taxon>
        <taxon>Prymnesiophyceae</taxon>
        <taxon>Prymnesiales</taxon>
        <taxon>Chrysochromulinaceae</taxon>
        <taxon>Chrysochromulina</taxon>
    </lineage>
</organism>
<dbReference type="GO" id="GO:0005874">
    <property type="term" value="C:microtubule"/>
    <property type="evidence" value="ECO:0007669"/>
    <property type="project" value="TreeGrafter"/>
</dbReference>
<comment type="similarity">
    <text evidence="1">Belongs to the TPPP family.</text>
</comment>
<evidence type="ECO:0000313" key="4">
    <source>
        <dbReference type="Proteomes" id="UP000037460"/>
    </source>
</evidence>
<feature type="compositionally biased region" description="Low complexity" evidence="2">
    <location>
        <begin position="133"/>
        <end position="146"/>
    </location>
</feature>
<accession>A0A0M0JVP3</accession>
<dbReference type="Pfam" id="PF05517">
    <property type="entry name" value="p25-alpha"/>
    <property type="match status" value="1"/>
</dbReference>
<gene>
    <name evidence="3" type="ORF">Ctob_002934</name>
</gene>
<dbReference type="OrthoDB" id="548799at2759"/>
<dbReference type="AlphaFoldDB" id="A0A0M0JVP3"/>
<dbReference type="Proteomes" id="UP000037460">
    <property type="component" value="Unassembled WGS sequence"/>
</dbReference>
<dbReference type="EMBL" id="JWZX01002188">
    <property type="protein sequence ID" value="KOO30635.1"/>
    <property type="molecule type" value="Genomic_DNA"/>
</dbReference>
<dbReference type="PANTHER" id="PTHR12932">
    <property type="entry name" value="P25 ALPHA-RELATED"/>
    <property type="match status" value="1"/>
</dbReference>
<dbReference type="GO" id="GO:0032273">
    <property type="term" value="P:positive regulation of protein polymerization"/>
    <property type="evidence" value="ECO:0007669"/>
    <property type="project" value="TreeGrafter"/>
</dbReference>
<reference evidence="4" key="1">
    <citation type="journal article" date="2015" name="PLoS Genet.">
        <title>Genome Sequence and Transcriptome Analyses of Chrysochromulina tobin: Metabolic Tools for Enhanced Algal Fitness in the Prominent Order Prymnesiales (Haptophyceae).</title>
        <authorList>
            <person name="Hovde B.T."/>
            <person name="Deodato C.R."/>
            <person name="Hunsperger H.M."/>
            <person name="Ryken S.A."/>
            <person name="Yost W."/>
            <person name="Jha R.K."/>
            <person name="Patterson J."/>
            <person name="Monnat R.J. Jr."/>
            <person name="Barlow S.B."/>
            <person name="Starkenburg S.R."/>
            <person name="Cattolico R.A."/>
        </authorList>
    </citation>
    <scope>NUCLEOTIDE SEQUENCE</scope>
    <source>
        <strain evidence="4">CCMP291</strain>
    </source>
</reference>
<dbReference type="PANTHER" id="PTHR12932:SF9">
    <property type="entry name" value="TUBULIN POLYMERIZATION-PROMOTING PROTEIN HOMOLOG"/>
    <property type="match status" value="1"/>
</dbReference>
<keyword evidence="4" id="KW-1185">Reference proteome</keyword>
<evidence type="ECO:0000256" key="1">
    <source>
        <dbReference type="ARBA" id="ARBA00010994"/>
    </source>
</evidence>
<protein>
    <submittedName>
        <fullName evidence="3">Uncharacterized protein</fullName>
    </submittedName>
</protein>
<name>A0A0M0JVP3_9EUKA</name>
<dbReference type="InterPro" id="IPR011992">
    <property type="entry name" value="EF-hand-dom_pair"/>
</dbReference>
<evidence type="ECO:0000256" key="2">
    <source>
        <dbReference type="SAM" id="MobiDB-lite"/>
    </source>
</evidence>
<proteinExistence type="inferred from homology"/>
<dbReference type="InterPro" id="IPR008907">
    <property type="entry name" value="TPP/p25"/>
</dbReference>
<dbReference type="GO" id="GO:0015631">
    <property type="term" value="F:tubulin binding"/>
    <property type="evidence" value="ECO:0007669"/>
    <property type="project" value="InterPro"/>
</dbReference>
<dbReference type="GO" id="GO:0046785">
    <property type="term" value="P:microtubule polymerization"/>
    <property type="evidence" value="ECO:0007669"/>
    <property type="project" value="InterPro"/>
</dbReference>
<comment type="caution">
    <text evidence="3">The sequence shown here is derived from an EMBL/GenBank/DDBJ whole genome shotgun (WGS) entry which is preliminary data.</text>
</comment>
<evidence type="ECO:0000313" key="3">
    <source>
        <dbReference type="EMBL" id="KOO30635.1"/>
    </source>
</evidence>
<dbReference type="SUPFAM" id="SSF47473">
    <property type="entry name" value="EF-hand"/>
    <property type="match status" value="1"/>
</dbReference>